<name>A0ABS7UWR4_9BACI</name>
<proteinExistence type="predicted"/>
<dbReference type="Proteomes" id="UP001165287">
    <property type="component" value="Unassembled WGS sequence"/>
</dbReference>
<reference evidence="1" key="1">
    <citation type="submission" date="2024-05" db="EMBL/GenBank/DDBJ databases">
        <title>Metabacillus sp. nov., isolated from the rhizosphere soil of tomato plants.</title>
        <authorList>
            <person name="Ma R."/>
        </authorList>
    </citation>
    <scope>NUCLEOTIDE SEQUENCE</scope>
    <source>
        <strain evidence="1">DBTR6</strain>
    </source>
</reference>
<comment type="caution">
    <text evidence="1">The sequence shown here is derived from an EMBL/GenBank/DDBJ whole genome shotgun (WGS) entry which is preliminary data.</text>
</comment>
<accession>A0ABS7UWR4</accession>
<sequence>MNNFKVFIGKNICVALPGLLQQSGVLIDTGSDLIVLFNGKDFIYIPISNIHLLYIDEDLEPIDSPTQKPLEIDSDSLSLRKILTNSKGIFSEIVVAKKQSIHGYVTNIMNDYFVFYSPVYNTMYISLQHLKWLIPYRNDQVPYSLDRTILANYPSTLSLARSLDEQIKKMFGKMIIFDLGENTRKVGQLLSFKNNILELVTARQEVTYVNAKHVKAVHLPRND</sequence>
<dbReference type="RefSeq" id="WP_224141177.1">
    <property type="nucleotide sequence ID" value="NZ_JAIQUM010000066.1"/>
</dbReference>
<organism evidence="1 2">
    <name type="scientific">Metabacillus rhizolycopersici</name>
    <dbReference type="NCBI Taxonomy" id="2875709"/>
    <lineage>
        <taxon>Bacteria</taxon>
        <taxon>Bacillati</taxon>
        <taxon>Bacillota</taxon>
        <taxon>Bacilli</taxon>
        <taxon>Bacillales</taxon>
        <taxon>Bacillaceae</taxon>
        <taxon>Metabacillus</taxon>
    </lineage>
</organism>
<keyword evidence="2" id="KW-1185">Reference proteome</keyword>
<protein>
    <submittedName>
        <fullName evidence="1">DUF2642 domain-containing protein</fullName>
    </submittedName>
</protein>
<gene>
    <name evidence="1" type="ORF">K9V48_21435</name>
</gene>
<dbReference type="EMBL" id="JAIQUM010000066">
    <property type="protein sequence ID" value="MBZ5752728.1"/>
    <property type="molecule type" value="Genomic_DNA"/>
</dbReference>
<evidence type="ECO:0000313" key="2">
    <source>
        <dbReference type="Proteomes" id="UP001165287"/>
    </source>
</evidence>
<evidence type="ECO:0000313" key="1">
    <source>
        <dbReference type="EMBL" id="MBZ5752728.1"/>
    </source>
</evidence>